<reference evidence="2 3" key="1">
    <citation type="submission" date="2016-03" db="EMBL/GenBank/DDBJ databases">
        <title>Cyphomyrmex costatus WGS genome.</title>
        <authorList>
            <person name="Nygaard S."/>
            <person name="Hu H."/>
            <person name="Boomsma J."/>
            <person name="Zhang G."/>
        </authorList>
    </citation>
    <scope>NUCLEOTIDE SEQUENCE [LARGE SCALE GENOMIC DNA]</scope>
    <source>
        <strain evidence="2">MS0001</strain>
        <tissue evidence="2">Whole body</tissue>
    </source>
</reference>
<dbReference type="GO" id="GO:0005829">
    <property type="term" value="C:cytosol"/>
    <property type="evidence" value="ECO:0007669"/>
    <property type="project" value="TreeGrafter"/>
</dbReference>
<dbReference type="Proteomes" id="UP000078542">
    <property type="component" value="Unassembled WGS sequence"/>
</dbReference>
<evidence type="ECO:0000313" key="2">
    <source>
        <dbReference type="EMBL" id="KYM97479.1"/>
    </source>
</evidence>
<dbReference type="Gene3D" id="1.25.10.10">
    <property type="entry name" value="Leucine-rich Repeat Variant"/>
    <property type="match status" value="1"/>
</dbReference>
<gene>
    <name evidence="2" type="ORF">ALC62_11771</name>
</gene>
<keyword evidence="3" id="KW-1185">Reference proteome</keyword>
<accession>A0A195C9E1</accession>
<sequence length="376" mass="42598">MGVSQICYLLCRAISNGGFHLADIRDAVKNNKTSTSREVLRLIPLWRINSFETILNSTECNLHEFIDDIPQIFMTDNFKDVSHKEETNGEKTHILFNKFSTSSINASKDNTNEIVVLKSKCEELHDQIECLTKEKEEALEEIERLKDQILSQSTYCTSLGAVLGNLTWRASRFPQIVDTWLSNFQSKIEEFLSIVNGTFGAFVNTYRSAFPPTSNVEYQFVMGLLGIVTNISASPEGREFLITNSSGTEFVQKLIKLTPELPSAPGTVSLKRLMLMILYNVSMNKTGLQYLLESRVGDTLSHCLDDEASSEEMQLLCLRVLQSVTYDLEEPKYIHDLTTIIPIERIEIMTSAKRSDIRNAAKQVLKHLQHSQKISK</sequence>
<dbReference type="PANTHER" id="PTHR15434:SF2">
    <property type="entry name" value="HEAT SHOCK FACTOR 2-BINDING PROTEIN"/>
    <property type="match status" value="1"/>
</dbReference>
<proteinExistence type="predicted"/>
<name>A0A195C9E1_9HYME</name>
<dbReference type="InterPro" id="IPR016024">
    <property type="entry name" value="ARM-type_fold"/>
</dbReference>
<organism evidence="2 3">
    <name type="scientific">Cyphomyrmex costatus</name>
    <dbReference type="NCBI Taxonomy" id="456900"/>
    <lineage>
        <taxon>Eukaryota</taxon>
        <taxon>Metazoa</taxon>
        <taxon>Ecdysozoa</taxon>
        <taxon>Arthropoda</taxon>
        <taxon>Hexapoda</taxon>
        <taxon>Insecta</taxon>
        <taxon>Pterygota</taxon>
        <taxon>Neoptera</taxon>
        <taxon>Endopterygota</taxon>
        <taxon>Hymenoptera</taxon>
        <taxon>Apocrita</taxon>
        <taxon>Aculeata</taxon>
        <taxon>Formicoidea</taxon>
        <taxon>Formicidae</taxon>
        <taxon>Myrmicinae</taxon>
        <taxon>Cyphomyrmex</taxon>
    </lineage>
</organism>
<dbReference type="SUPFAM" id="SSF48371">
    <property type="entry name" value="ARM repeat"/>
    <property type="match status" value="1"/>
</dbReference>
<keyword evidence="1" id="KW-0175">Coiled coil</keyword>
<keyword evidence="2" id="KW-0346">Stress response</keyword>
<evidence type="ECO:0000313" key="3">
    <source>
        <dbReference type="Proteomes" id="UP000078542"/>
    </source>
</evidence>
<protein>
    <submittedName>
        <fullName evidence="2">Heat shock factor 2-binding protein</fullName>
    </submittedName>
</protein>
<dbReference type="PANTHER" id="PTHR15434">
    <property type="entry name" value="HEAT SHOCK FACTOR 2-BINDING PROTEIN"/>
    <property type="match status" value="1"/>
</dbReference>
<evidence type="ECO:0000256" key="1">
    <source>
        <dbReference type="SAM" id="Coils"/>
    </source>
</evidence>
<dbReference type="InterPro" id="IPR011989">
    <property type="entry name" value="ARM-like"/>
</dbReference>
<dbReference type="STRING" id="456900.A0A195C9E1"/>
<dbReference type="AlphaFoldDB" id="A0A195C9E1"/>
<feature type="coiled-coil region" evidence="1">
    <location>
        <begin position="114"/>
        <end position="152"/>
    </location>
</feature>
<dbReference type="InterPro" id="IPR039584">
    <property type="entry name" value="HSF2BP"/>
</dbReference>
<dbReference type="EMBL" id="KQ978068">
    <property type="protein sequence ID" value="KYM97479.1"/>
    <property type="molecule type" value="Genomic_DNA"/>
</dbReference>